<dbReference type="Proteomes" id="UP000150783">
    <property type="component" value="Segment"/>
</dbReference>
<reference evidence="2 3" key="1">
    <citation type="journal article" date="2013" name="Genome Announc.">
        <title>Novel human papillomavirus type 174 from a cutaneous squamous cell carcinoma.</title>
        <authorList>
            <person name="Kocjan B.J."/>
            <person name="Steyer A."/>
            <person name="Sagadin M."/>
            <person name="Hosnjak L."/>
            <person name="Poljak M."/>
        </authorList>
    </citation>
    <scope>NUCLEOTIDE SEQUENCE [LARGE SCALE GENOMIC DNA]</scope>
    <source>
        <strain evidence="2">V001</strain>
    </source>
</reference>
<evidence type="ECO:0000313" key="2">
    <source>
        <dbReference type="EMBL" id="CCV02862.1"/>
    </source>
</evidence>
<dbReference type="EMBL" id="HF930491">
    <property type="protein sequence ID" value="CCV02862.1"/>
    <property type="molecule type" value="Genomic_DNA"/>
</dbReference>
<feature type="compositionally biased region" description="Basic and acidic residues" evidence="1">
    <location>
        <begin position="59"/>
        <end position="68"/>
    </location>
</feature>
<name>M5ETD0_9PAPI</name>
<accession>M5ETD0</accession>
<organism evidence="2 3">
    <name type="scientific">Human papillomavirus 174</name>
    <dbReference type="NCBI Taxonomy" id="1347832"/>
    <lineage>
        <taxon>Viruses</taxon>
        <taxon>Monodnaviria</taxon>
        <taxon>Shotokuvirae</taxon>
        <taxon>Cossaviricota</taxon>
        <taxon>Papovaviricetes</taxon>
        <taxon>Zurhausenvirales</taxon>
        <taxon>Papillomaviridae</taxon>
        <taxon>Firstpapillomavirinae</taxon>
        <taxon>Betapapillomavirus</taxon>
        <taxon>Betapapillomavirus 2</taxon>
    </lineage>
</organism>
<feature type="compositionally biased region" description="Pro residues" evidence="1">
    <location>
        <begin position="41"/>
        <end position="53"/>
    </location>
</feature>
<proteinExistence type="predicted"/>
<feature type="compositionally biased region" description="Basic and acidic residues" evidence="1">
    <location>
        <begin position="75"/>
        <end position="87"/>
    </location>
</feature>
<evidence type="ECO:0000313" key="3">
    <source>
        <dbReference type="Proteomes" id="UP000150783"/>
    </source>
</evidence>
<evidence type="ECO:0000256" key="1">
    <source>
        <dbReference type="SAM" id="MobiDB-lite"/>
    </source>
</evidence>
<feature type="compositionally biased region" description="Pro residues" evidence="1">
    <location>
        <begin position="118"/>
        <end position="128"/>
    </location>
</feature>
<feature type="region of interest" description="Disordered" evidence="1">
    <location>
        <begin position="37"/>
        <end position="159"/>
    </location>
</feature>
<gene>
    <name evidence="2" type="primary">E4</name>
</gene>
<sequence>MLQNMASKDIGKCMLIRTLCLLLSLALRKQLETGNNTIPLTPFPGPNPHPPPVSNGRGNRPDTDEKHPALQPPPEGKRRSSDKKRTNDQQGPDQVPVTGKKPGGTQQDGNGGEEETPPPETAPPPAPPVGEGEGEVEGGPPQDPGRAPAHTPGGLLPELASRLQQWEGLFNQLVDSITEDLTDYWQKLATPQ</sequence>
<protein>
    <submittedName>
        <fullName evidence="2">E4 protein</fullName>
    </submittedName>
</protein>